<accession>A0A2H9TC36</accession>
<gene>
    <name evidence="1" type="ORF">CI610_00251</name>
</gene>
<evidence type="ECO:0000313" key="1">
    <source>
        <dbReference type="EMBL" id="PJE80763.1"/>
    </source>
</evidence>
<comment type="caution">
    <text evidence="1">The sequence shown here is derived from an EMBL/GenBank/DDBJ whole genome shotgun (WGS) entry which is preliminary data.</text>
</comment>
<organism evidence="1">
    <name type="scientific">invertebrate metagenome</name>
    <dbReference type="NCBI Taxonomy" id="1711999"/>
    <lineage>
        <taxon>unclassified sequences</taxon>
        <taxon>metagenomes</taxon>
        <taxon>organismal metagenomes</taxon>
    </lineage>
</organism>
<proteinExistence type="predicted"/>
<dbReference type="AlphaFoldDB" id="A0A2H9TC36"/>
<sequence length="30" mass="3681">MYFPISLSHSESELFYDMDTFLMYRSKKTI</sequence>
<name>A0A2H9TC36_9ZZZZ</name>
<dbReference type="EMBL" id="NSIT01000006">
    <property type="protein sequence ID" value="PJE80763.1"/>
    <property type="molecule type" value="Genomic_DNA"/>
</dbReference>
<reference evidence="1" key="1">
    <citation type="journal article" date="2017" name="Appl. Environ. Microbiol.">
        <title>Molecular characterization of an Endozoicomonas-like organism causing infection in king scallop Pecten maximus L.</title>
        <authorList>
            <person name="Cano I."/>
            <person name="van Aerle R."/>
            <person name="Ross S."/>
            <person name="Verner-Jeffreys D.W."/>
            <person name="Paley R.K."/>
            <person name="Rimmer G."/>
            <person name="Ryder D."/>
            <person name="Hooper P."/>
            <person name="Stone D."/>
            <person name="Feist S.W."/>
        </authorList>
    </citation>
    <scope>NUCLEOTIDE SEQUENCE</scope>
</reference>
<protein>
    <submittedName>
        <fullName evidence="1">Uncharacterized protein</fullName>
    </submittedName>
</protein>